<dbReference type="Gene3D" id="1.25.40.10">
    <property type="entry name" value="Tetratricopeptide repeat domain"/>
    <property type="match status" value="1"/>
</dbReference>
<reference evidence="1 2" key="1">
    <citation type="submission" date="2019-08" db="EMBL/GenBank/DDBJ databases">
        <title>Bradymonadales sp. TMQ4.</title>
        <authorList>
            <person name="Liang Q."/>
        </authorList>
    </citation>
    <scope>NUCLEOTIDE SEQUENCE [LARGE SCALE GENOMIC DNA]</scope>
    <source>
        <strain evidence="1 2">TMQ4</strain>
    </source>
</reference>
<proteinExistence type="predicted"/>
<sequence length="360" mass="40384">MCSLWDCESDTGRFMKVLLELLGDACRVLKGVETLSEFRPESRDRMRELLSQLRLELDRLLDADAPVDPELAGREPFLQRALEAIASQSYVEARAVLAEAVERFPQDFEFLSYLGLIAWEQGDLVEAERSYRRAMEVVFAEGLNAGEVESGDDPVLRAVEGRALCLYRLGELEAAQRHFEWLGSNFPEQYIGCLFLAGEAYHRMGLLREALRCYEAVPVEPAVLYNRGLALYGCDRLEESARALIEGFVANIYVAMTLLGRFGYRRPCTPGYLGSEAYAEELVEACVGLWHGHPGSVRFMERCFDHPLVQAHLQQCGEQGGTRLLQAGESGVETDAFLEQLNDAGTLQSMARRVIQRLDA</sequence>
<dbReference type="SUPFAM" id="SSF48452">
    <property type="entry name" value="TPR-like"/>
    <property type="match status" value="1"/>
</dbReference>
<dbReference type="Proteomes" id="UP000321412">
    <property type="component" value="Unassembled WGS sequence"/>
</dbReference>
<gene>
    <name evidence="1" type="ORF">FRC98_03090</name>
</gene>
<dbReference type="OrthoDB" id="5489462at2"/>
<dbReference type="InterPro" id="IPR011990">
    <property type="entry name" value="TPR-like_helical_dom_sf"/>
</dbReference>
<dbReference type="Pfam" id="PF13432">
    <property type="entry name" value="TPR_16"/>
    <property type="match status" value="1"/>
</dbReference>
<keyword evidence="2" id="KW-1185">Reference proteome</keyword>
<comment type="caution">
    <text evidence="1">The sequence shown here is derived from an EMBL/GenBank/DDBJ whole genome shotgun (WGS) entry which is preliminary data.</text>
</comment>
<evidence type="ECO:0000313" key="1">
    <source>
        <dbReference type="EMBL" id="TXD39396.1"/>
    </source>
</evidence>
<accession>A0A5C6XBX7</accession>
<name>A0A5C6XBX7_9DELT</name>
<protein>
    <submittedName>
        <fullName evidence="1">Tetratricopeptide repeat protein</fullName>
    </submittedName>
</protein>
<dbReference type="EMBL" id="VOSM01000001">
    <property type="protein sequence ID" value="TXD39396.1"/>
    <property type="molecule type" value="Genomic_DNA"/>
</dbReference>
<evidence type="ECO:0000313" key="2">
    <source>
        <dbReference type="Proteomes" id="UP000321412"/>
    </source>
</evidence>
<organism evidence="1 2">
    <name type="scientific">Lujinxingia vulgaris</name>
    <dbReference type="NCBI Taxonomy" id="2600176"/>
    <lineage>
        <taxon>Bacteria</taxon>
        <taxon>Deltaproteobacteria</taxon>
        <taxon>Bradymonadales</taxon>
        <taxon>Lujinxingiaceae</taxon>
        <taxon>Lujinxingia</taxon>
    </lineage>
</organism>
<dbReference type="AlphaFoldDB" id="A0A5C6XBX7"/>